<proteinExistence type="predicted"/>
<keyword evidence="2" id="KW-1185">Reference proteome</keyword>
<dbReference type="RefSeq" id="WP_188667859.1">
    <property type="nucleotide sequence ID" value="NZ_BMJI01000008.1"/>
</dbReference>
<protein>
    <submittedName>
        <fullName evidence="1">Uncharacterized protein</fullName>
    </submittedName>
</protein>
<accession>A0ABQ1P3T4</accession>
<dbReference type="EMBL" id="BMJI01000008">
    <property type="protein sequence ID" value="GGC90190.1"/>
    <property type="molecule type" value="Genomic_DNA"/>
</dbReference>
<dbReference type="Proteomes" id="UP000597761">
    <property type="component" value="Unassembled WGS sequence"/>
</dbReference>
<evidence type="ECO:0000313" key="2">
    <source>
        <dbReference type="Proteomes" id="UP000597761"/>
    </source>
</evidence>
<gene>
    <name evidence="1" type="ORF">GCM10011512_16400</name>
</gene>
<sequence>MPNRTQPYEVSNSVAWNKDAAKSSLVELEPNENDPAAIVVTGPCPRCHHDSAHVEPLLLFSNLGERARSSGSDLLLQALGRVAAKNSERDVEVICACGVAHPSTPDARRGCGASWVLHVSWGS</sequence>
<comment type="caution">
    <text evidence="1">The sequence shown here is derived from an EMBL/GenBank/DDBJ whole genome shotgun (WGS) entry which is preliminary data.</text>
</comment>
<name>A0ABQ1P3T4_9MICC</name>
<organism evidence="1 2">
    <name type="scientific">Tersicoccus solisilvae</name>
    <dbReference type="NCBI Taxonomy" id="1882339"/>
    <lineage>
        <taxon>Bacteria</taxon>
        <taxon>Bacillati</taxon>
        <taxon>Actinomycetota</taxon>
        <taxon>Actinomycetes</taxon>
        <taxon>Micrococcales</taxon>
        <taxon>Micrococcaceae</taxon>
        <taxon>Tersicoccus</taxon>
    </lineage>
</organism>
<evidence type="ECO:0000313" key="1">
    <source>
        <dbReference type="EMBL" id="GGC90190.1"/>
    </source>
</evidence>
<reference evidence="2" key="1">
    <citation type="journal article" date="2019" name="Int. J. Syst. Evol. Microbiol.">
        <title>The Global Catalogue of Microorganisms (GCM) 10K type strain sequencing project: providing services to taxonomists for standard genome sequencing and annotation.</title>
        <authorList>
            <consortium name="The Broad Institute Genomics Platform"/>
            <consortium name="The Broad Institute Genome Sequencing Center for Infectious Disease"/>
            <person name="Wu L."/>
            <person name="Ma J."/>
        </authorList>
    </citation>
    <scope>NUCLEOTIDE SEQUENCE [LARGE SCALE GENOMIC DNA]</scope>
    <source>
        <strain evidence="2">CGMCC 1.15480</strain>
    </source>
</reference>